<name>A0ABN9SYU4_9DINO</name>
<keyword evidence="3" id="KW-1185">Reference proteome</keyword>
<feature type="region of interest" description="Disordered" evidence="1">
    <location>
        <begin position="131"/>
        <end position="158"/>
    </location>
</feature>
<evidence type="ECO:0000256" key="1">
    <source>
        <dbReference type="SAM" id="MobiDB-lite"/>
    </source>
</evidence>
<evidence type="ECO:0008006" key="4">
    <source>
        <dbReference type="Google" id="ProtNLM"/>
    </source>
</evidence>
<feature type="region of interest" description="Disordered" evidence="1">
    <location>
        <begin position="199"/>
        <end position="218"/>
    </location>
</feature>
<accession>A0ABN9SYU4</accession>
<dbReference type="Proteomes" id="UP001189429">
    <property type="component" value="Unassembled WGS sequence"/>
</dbReference>
<proteinExistence type="predicted"/>
<feature type="compositionally biased region" description="Polar residues" evidence="1">
    <location>
        <begin position="208"/>
        <end position="218"/>
    </location>
</feature>
<protein>
    <recommendedName>
        <fullName evidence="4">Altered inheritance of mitochondria protein 24, mitochondrial</fullName>
    </recommendedName>
</protein>
<organism evidence="2 3">
    <name type="scientific">Prorocentrum cordatum</name>
    <dbReference type="NCBI Taxonomy" id="2364126"/>
    <lineage>
        <taxon>Eukaryota</taxon>
        <taxon>Sar</taxon>
        <taxon>Alveolata</taxon>
        <taxon>Dinophyceae</taxon>
        <taxon>Prorocentrales</taxon>
        <taxon>Prorocentraceae</taxon>
        <taxon>Prorocentrum</taxon>
    </lineage>
</organism>
<dbReference type="EMBL" id="CAUYUJ010014175">
    <property type="protein sequence ID" value="CAK0837783.1"/>
    <property type="molecule type" value="Genomic_DNA"/>
</dbReference>
<comment type="caution">
    <text evidence="2">The sequence shown here is derived from an EMBL/GenBank/DDBJ whole genome shotgun (WGS) entry which is preliminary data.</text>
</comment>
<sequence length="218" mass="21823">MRRGTLLAFQRTALWLPRQKSSLGQQAAAEPRLEHHAAAAGPAVGGSAMRADVVAFVPLGAGAGDGAAEVPPVPGAADGGMTCSTCGAIVFPGAVVRSMWDVATDPICVSEFGAVESNFLGPPPARAFAAEEPARGRDDEGDGSGIAASGPLRGRTARRVMQPPPAAGAWEPVGLPVDTGEGLLFANCAASSSVMFFSSPSSSAGMRLTSSTAGAGFT</sequence>
<gene>
    <name evidence="2" type="ORF">PCOR1329_LOCUS33892</name>
</gene>
<reference evidence="2" key="1">
    <citation type="submission" date="2023-10" db="EMBL/GenBank/DDBJ databases">
        <authorList>
            <person name="Chen Y."/>
            <person name="Shah S."/>
            <person name="Dougan E. K."/>
            <person name="Thang M."/>
            <person name="Chan C."/>
        </authorList>
    </citation>
    <scope>NUCLEOTIDE SEQUENCE [LARGE SCALE GENOMIC DNA]</scope>
</reference>
<evidence type="ECO:0000313" key="2">
    <source>
        <dbReference type="EMBL" id="CAK0837783.1"/>
    </source>
</evidence>
<evidence type="ECO:0000313" key="3">
    <source>
        <dbReference type="Proteomes" id="UP001189429"/>
    </source>
</evidence>